<comment type="subunit">
    <text evidence="13">Homotetramer.</text>
</comment>
<dbReference type="Pfam" id="PF01113">
    <property type="entry name" value="DapB_N"/>
    <property type="match status" value="1"/>
</dbReference>
<comment type="subcellular location">
    <subcellularLocation>
        <location evidence="13">Cytoplasm</location>
    </subcellularLocation>
</comment>
<feature type="binding site" evidence="13">
    <location>
        <begin position="100"/>
        <end position="102"/>
    </location>
    <ligand>
        <name>NAD(+)</name>
        <dbReference type="ChEBI" id="CHEBI:57540"/>
    </ligand>
</feature>
<keyword evidence="8 13" id="KW-0457">Lysine biosynthesis</keyword>
<dbReference type="PANTHER" id="PTHR20836:SF0">
    <property type="entry name" value="4-HYDROXY-TETRAHYDRODIPICOLINATE REDUCTASE 1, CHLOROPLASTIC-RELATED"/>
    <property type="match status" value="1"/>
</dbReference>
<keyword evidence="6 13" id="KW-0560">Oxidoreductase</keyword>
<comment type="catalytic activity">
    <reaction evidence="11 13">
        <text>(S)-2,3,4,5-tetrahydrodipicolinate + NADP(+) + H2O = (2S,4S)-4-hydroxy-2,3,4,5-tetrahydrodipicolinate + NADPH + H(+)</text>
        <dbReference type="Rhea" id="RHEA:35331"/>
        <dbReference type="ChEBI" id="CHEBI:15377"/>
        <dbReference type="ChEBI" id="CHEBI:15378"/>
        <dbReference type="ChEBI" id="CHEBI:16845"/>
        <dbReference type="ChEBI" id="CHEBI:57783"/>
        <dbReference type="ChEBI" id="CHEBI:58349"/>
        <dbReference type="ChEBI" id="CHEBI:67139"/>
        <dbReference type="EC" id="1.17.1.8"/>
    </reaction>
</comment>
<evidence type="ECO:0000256" key="11">
    <source>
        <dbReference type="ARBA" id="ARBA00049080"/>
    </source>
</evidence>
<comment type="pathway">
    <text evidence="9 13">Amino-acid biosynthesis; L-lysine biosynthesis via DAP pathway; (S)-tetrahydrodipicolinate from L-aspartate: step 4/4.</text>
</comment>
<gene>
    <name evidence="13" type="primary">dapB</name>
    <name evidence="16" type="ORF">GGR04_003889</name>
</gene>
<feature type="active site" description="Proton donor/acceptor" evidence="13">
    <location>
        <position position="159"/>
    </location>
</feature>
<evidence type="ECO:0000256" key="6">
    <source>
        <dbReference type="ARBA" id="ARBA00023002"/>
    </source>
</evidence>
<evidence type="ECO:0000256" key="8">
    <source>
        <dbReference type="ARBA" id="ARBA00023154"/>
    </source>
</evidence>
<dbReference type="UniPathway" id="UPA00034">
    <property type="reaction ID" value="UER00018"/>
</dbReference>
<keyword evidence="7 13" id="KW-0520">NAD</keyword>
<evidence type="ECO:0000256" key="3">
    <source>
        <dbReference type="ARBA" id="ARBA00022605"/>
    </source>
</evidence>
<proteinExistence type="inferred from homology"/>
<organism evidence="16 17">
    <name type="scientific">Aureimonas pseudogalii</name>
    <dbReference type="NCBI Taxonomy" id="1744844"/>
    <lineage>
        <taxon>Bacteria</taxon>
        <taxon>Pseudomonadati</taxon>
        <taxon>Pseudomonadota</taxon>
        <taxon>Alphaproteobacteria</taxon>
        <taxon>Hyphomicrobiales</taxon>
        <taxon>Aurantimonadaceae</taxon>
        <taxon>Aureimonas</taxon>
    </lineage>
</organism>
<name>A0A7W6MLQ3_9HYPH</name>
<dbReference type="CDD" id="cd02274">
    <property type="entry name" value="DHDPR_N"/>
    <property type="match status" value="1"/>
</dbReference>
<dbReference type="RefSeq" id="WP_183201519.1">
    <property type="nucleotide sequence ID" value="NZ_JACIEK010000014.1"/>
</dbReference>
<dbReference type="InterPro" id="IPR000846">
    <property type="entry name" value="DapB_N"/>
</dbReference>
<dbReference type="Pfam" id="PF05173">
    <property type="entry name" value="DapB_C"/>
    <property type="match status" value="1"/>
</dbReference>
<dbReference type="InterPro" id="IPR022664">
    <property type="entry name" value="DapB_N_CS"/>
</dbReference>
<feature type="binding site" evidence="13">
    <location>
        <begin position="169"/>
        <end position="170"/>
    </location>
    <ligand>
        <name>(S)-2,3,4,5-tetrahydrodipicolinate</name>
        <dbReference type="ChEBI" id="CHEBI:16845"/>
    </ligand>
</feature>
<dbReference type="PIRSF" id="PIRSF000161">
    <property type="entry name" value="DHPR"/>
    <property type="match status" value="1"/>
</dbReference>
<sequence length="272" mass="27119">MDAIKLVILGAAGRMGRALAKVVAETPGARVSAAVERAGSIALGTDCGELAGAGHFGVAITGDLDAALKDADGVLDFTAPASSVAVAAVAARLGLVHVVGTTGLGAADHAAIAAAAAGGARIVQSGNMSLGVNLLAVLVEQAAKALGPDAFDLEILEMHHRHKVDAPSGTALLLGEAAAAGRGIDLATQAVRVRDGHTGARPPGAIGFATLRGGSVVGDHTVVLAGEGERIELTHRADDRAIFARGAVRAALWARSQPPGLYSMRDVLGLAR</sequence>
<feature type="binding site" evidence="13">
    <location>
        <begin position="125"/>
        <end position="128"/>
    </location>
    <ligand>
        <name>NAD(+)</name>
        <dbReference type="ChEBI" id="CHEBI:57540"/>
    </ligand>
</feature>
<comment type="caution">
    <text evidence="13">Was originally thought to be a dihydrodipicolinate reductase (DHDPR), catalyzing the conversion of dihydrodipicolinate to tetrahydrodipicolinate. However, it was shown in E.coli that the substrate of the enzymatic reaction is not dihydrodipicolinate (DHDP) but in fact (2S,4S)-4-hydroxy-2,3,4,5-tetrahydrodipicolinic acid (HTPA), the product released by the DapA-catalyzed reaction.</text>
</comment>
<dbReference type="FunFam" id="3.30.360.10:FF:000004">
    <property type="entry name" value="4-hydroxy-tetrahydrodipicolinate reductase"/>
    <property type="match status" value="1"/>
</dbReference>
<feature type="domain" description="Dihydrodipicolinate reductase C-terminal" evidence="15">
    <location>
        <begin position="131"/>
        <end position="268"/>
    </location>
</feature>
<keyword evidence="3 13" id="KW-0028">Amino-acid biosynthesis</keyword>
<dbReference type="SUPFAM" id="SSF51735">
    <property type="entry name" value="NAD(P)-binding Rossmann-fold domains"/>
    <property type="match status" value="1"/>
</dbReference>
<comment type="caution">
    <text evidence="16">The sequence shown here is derived from an EMBL/GenBank/DDBJ whole genome shotgun (WGS) entry which is preliminary data.</text>
</comment>
<feature type="domain" description="Dihydrodipicolinate reductase N-terminal" evidence="14">
    <location>
        <begin position="4"/>
        <end position="128"/>
    </location>
</feature>
<dbReference type="GO" id="GO:0016726">
    <property type="term" value="F:oxidoreductase activity, acting on CH or CH2 groups, NAD or NADP as acceptor"/>
    <property type="evidence" value="ECO:0007669"/>
    <property type="project" value="UniProtKB-UniRule"/>
</dbReference>
<evidence type="ECO:0000256" key="13">
    <source>
        <dbReference type="HAMAP-Rule" id="MF_00102"/>
    </source>
</evidence>
<evidence type="ECO:0000256" key="5">
    <source>
        <dbReference type="ARBA" id="ARBA00022915"/>
    </source>
</evidence>
<dbReference type="AlphaFoldDB" id="A0A7W6MLQ3"/>
<feature type="active site" description="Proton donor" evidence="13">
    <location>
        <position position="163"/>
    </location>
</feature>
<dbReference type="EMBL" id="JACIEK010000014">
    <property type="protein sequence ID" value="MBB4000015.1"/>
    <property type="molecule type" value="Genomic_DNA"/>
</dbReference>
<evidence type="ECO:0000256" key="2">
    <source>
        <dbReference type="ARBA" id="ARBA00022490"/>
    </source>
</evidence>
<dbReference type="PROSITE" id="PS01298">
    <property type="entry name" value="DAPB"/>
    <property type="match status" value="1"/>
</dbReference>
<dbReference type="GO" id="GO:0009089">
    <property type="term" value="P:lysine biosynthetic process via diaminopimelate"/>
    <property type="evidence" value="ECO:0007669"/>
    <property type="project" value="UniProtKB-UniRule"/>
</dbReference>
<comment type="catalytic activity">
    <reaction evidence="12 13">
        <text>(S)-2,3,4,5-tetrahydrodipicolinate + NAD(+) + H2O = (2S,4S)-4-hydroxy-2,3,4,5-tetrahydrodipicolinate + NADH + H(+)</text>
        <dbReference type="Rhea" id="RHEA:35323"/>
        <dbReference type="ChEBI" id="CHEBI:15377"/>
        <dbReference type="ChEBI" id="CHEBI:15378"/>
        <dbReference type="ChEBI" id="CHEBI:16845"/>
        <dbReference type="ChEBI" id="CHEBI:57540"/>
        <dbReference type="ChEBI" id="CHEBI:57945"/>
        <dbReference type="ChEBI" id="CHEBI:67139"/>
        <dbReference type="EC" id="1.17.1.8"/>
    </reaction>
</comment>
<feature type="binding site" evidence="13">
    <location>
        <position position="36"/>
    </location>
    <ligand>
        <name>NAD(+)</name>
        <dbReference type="ChEBI" id="CHEBI:57540"/>
    </ligand>
</feature>
<dbReference type="GO" id="GO:0051287">
    <property type="term" value="F:NAD binding"/>
    <property type="evidence" value="ECO:0007669"/>
    <property type="project" value="UniProtKB-UniRule"/>
</dbReference>
<dbReference type="GO" id="GO:0019877">
    <property type="term" value="P:diaminopimelate biosynthetic process"/>
    <property type="evidence" value="ECO:0007669"/>
    <property type="project" value="UniProtKB-UniRule"/>
</dbReference>
<feature type="binding site" evidence="13">
    <location>
        <begin position="10"/>
        <end position="15"/>
    </location>
    <ligand>
        <name>NAD(+)</name>
        <dbReference type="ChEBI" id="CHEBI:57540"/>
    </ligand>
</feature>
<evidence type="ECO:0000313" key="17">
    <source>
        <dbReference type="Proteomes" id="UP000542776"/>
    </source>
</evidence>
<evidence type="ECO:0000256" key="12">
    <source>
        <dbReference type="ARBA" id="ARBA00049396"/>
    </source>
</evidence>
<dbReference type="InterPro" id="IPR036291">
    <property type="entry name" value="NAD(P)-bd_dom_sf"/>
</dbReference>
<dbReference type="Proteomes" id="UP000542776">
    <property type="component" value="Unassembled WGS sequence"/>
</dbReference>
<dbReference type="InterPro" id="IPR023940">
    <property type="entry name" value="DHDPR_bac"/>
</dbReference>
<dbReference type="PANTHER" id="PTHR20836">
    <property type="entry name" value="DIHYDRODIPICOLINATE REDUCTASE"/>
    <property type="match status" value="1"/>
</dbReference>
<dbReference type="Gene3D" id="3.30.360.10">
    <property type="entry name" value="Dihydrodipicolinate Reductase, domain 2"/>
    <property type="match status" value="1"/>
</dbReference>
<dbReference type="InterPro" id="IPR022663">
    <property type="entry name" value="DapB_C"/>
</dbReference>
<dbReference type="GO" id="GO:0050661">
    <property type="term" value="F:NADP binding"/>
    <property type="evidence" value="ECO:0007669"/>
    <property type="project" value="UniProtKB-UniRule"/>
</dbReference>
<feature type="binding site" evidence="13">
    <location>
        <position position="37"/>
    </location>
    <ligand>
        <name>NADP(+)</name>
        <dbReference type="ChEBI" id="CHEBI:58349"/>
    </ligand>
</feature>
<evidence type="ECO:0000256" key="1">
    <source>
        <dbReference type="ARBA" id="ARBA00006642"/>
    </source>
</evidence>
<dbReference type="Gene3D" id="3.40.50.720">
    <property type="entry name" value="NAD(P)-binding Rossmann-like Domain"/>
    <property type="match status" value="1"/>
</dbReference>
<protein>
    <recommendedName>
        <fullName evidence="10 13">4-hydroxy-tetrahydrodipicolinate reductase</fullName>
        <shortName evidence="13">HTPA reductase</shortName>
        <ecNumber evidence="10 13">1.17.1.8</ecNumber>
    </recommendedName>
</protein>
<dbReference type="GO" id="GO:0008839">
    <property type="term" value="F:4-hydroxy-tetrahydrodipicolinate reductase"/>
    <property type="evidence" value="ECO:0007669"/>
    <property type="project" value="UniProtKB-UniRule"/>
</dbReference>
<dbReference type="EC" id="1.17.1.8" evidence="10 13"/>
<feature type="binding site" evidence="13">
    <location>
        <position position="160"/>
    </location>
    <ligand>
        <name>(S)-2,3,4,5-tetrahydrodipicolinate</name>
        <dbReference type="ChEBI" id="CHEBI:16845"/>
    </ligand>
</feature>
<evidence type="ECO:0000256" key="9">
    <source>
        <dbReference type="ARBA" id="ARBA00037922"/>
    </source>
</evidence>
<evidence type="ECO:0000259" key="15">
    <source>
        <dbReference type="Pfam" id="PF05173"/>
    </source>
</evidence>
<keyword evidence="5 13" id="KW-0220">Diaminopimelate biosynthesis</keyword>
<dbReference type="HAMAP" id="MF_00102">
    <property type="entry name" value="DapB"/>
    <property type="match status" value="1"/>
</dbReference>
<keyword evidence="4 13" id="KW-0521">NADP</keyword>
<evidence type="ECO:0000256" key="10">
    <source>
        <dbReference type="ARBA" id="ARBA00038983"/>
    </source>
</evidence>
<keyword evidence="17" id="KW-1185">Reference proteome</keyword>
<comment type="similarity">
    <text evidence="1 13">Belongs to the DapB family.</text>
</comment>
<dbReference type="SUPFAM" id="SSF55347">
    <property type="entry name" value="Glyceraldehyde-3-phosphate dehydrogenase-like, C-terminal domain"/>
    <property type="match status" value="1"/>
</dbReference>
<evidence type="ECO:0000256" key="7">
    <source>
        <dbReference type="ARBA" id="ARBA00023027"/>
    </source>
</evidence>
<dbReference type="GO" id="GO:0005829">
    <property type="term" value="C:cytosol"/>
    <property type="evidence" value="ECO:0007669"/>
    <property type="project" value="TreeGrafter"/>
</dbReference>
<accession>A0A7W6MLQ3</accession>
<evidence type="ECO:0000256" key="4">
    <source>
        <dbReference type="ARBA" id="ARBA00022857"/>
    </source>
</evidence>
<comment type="function">
    <text evidence="13">Catalyzes the conversion of 4-hydroxy-tetrahydrodipicolinate (HTPA) to tetrahydrodipicolinate.</text>
</comment>
<dbReference type="NCBIfam" id="TIGR00036">
    <property type="entry name" value="dapB"/>
    <property type="match status" value="1"/>
</dbReference>
<reference evidence="16 17" key="1">
    <citation type="submission" date="2020-08" db="EMBL/GenBank/DDBJ databases">
        <title>Genomic Encyclopedia of Type Strains, Phase IV (KMG-IV): sequencing the most valuable type-strain genomes for metagenomic binning, comparative biology and taxonomic classification.</title>
        <authorList>
            <person name="Goeker M."/>
        </authorList>
    </citation>
    <scope>NUCLEOTIDE SEQUENCE [LARGE SCALE GENOMIC DNA]</scope>
    <source>
        <strain evidence="16 17">DSM 102238</strain>
    </source>
</reference>
<evidence type="ECO:0000259" key="14">
    <source>
        <dbReference type="Pfam" id="PF01113"/>
    </source>
</evidence>
<keyword evidence="2 13" id="KW-0963">Cytoplasm</keyword>
<evidence type="ECO:0000313" key="16">
    <source>
        <dbReference type="EMBL" id="MBB4000015.1"/>
    </source>
</evidence>